<dbReference type="Pfam" id="PF03812">
    <property type="entry name" value="KdgT"/>
    <property type="match status" value="1"/>
</dbReference>
<dbReference type="AlphaFoldDB" id="A0A5D8QCL2"/>
<feature type="transmembrane region" description="Helical" evidence="9">
    <location>
        <begin position="252"/>
        <end position="271"/>
    </location>
</feature>
<keyword evidence="11" id="KW-1185">Reference proteome</keyword>
<gene>
    <name evidence="10" type="ORF">FWJ32_10630</name>
</gene>
<protein>
    <submittedName>
        <fullName evidence="10">2-keto-3-deoxygluconate permease</fullName>
    </submittedName>
</protein>
<keyword evidence="8 9" id="KW-0472">Membrane</keyword>
<evidence type="ECO:0000256" key="7">
    <source>
        <dbReference type="ARBA" id="ARBA00022989"/>
    </source>
</evidence>
<feature type="transmembrane region" description="Helical" evidence="9">
    <location>
        <begin position="147"/>
        <end position="175"/>
    </location>
</feature>
<evidence type="ECO:0000313" key="10">
    <source>
        <dbReference type="EMBL" id="TZE81068.1"/>
    </source>
</evidence>
<feature type="transmembrane region" description="Helical" evidence="9">
    <location>
        <begin position="46"/>
        <end position="64"/>
    </location>
</feature>
<keyword evidence="3" id="KW-1003">Cell membrane</keyword>
<sequence>MPIMKYMKKIPGGMMVVPLLLGAVINTLFPEALNIGGFTTALFKQGAMPLIGLFVLCMGSQINFKQAGIPLAKGVALTAVKFLIGAVIGWLVGRFMGPSGLFGLTPLAIIGAMTNSNGGLYAALAGEFGDASDVGAISVLSINDGPFLTMVALGATGLANIPFIAFVAVLVPIVVGMILGNLDEDWRKLLAKGQDLLIPFFAFPLGAGLDFRTIYTAGLPGVLLGLMTVVLTGLGGYYTIKYGFKERKGVGAAIGTTAGNAVATPAAVAAADPSLAALAPVATAQVAASVIITAILCPLLTSYLDKREKAAAKS</sequence>
<keyword evidence="2" id="KW-0813">Transport</keyword>
<dbReference type="GO" id="GO:0015649">
    <property type="term" value="F:2-keto-3-deoxygluconate:proton symporter activity"/>
    <property type="evidence" value="ECO:0007669"/>
    <property type="project" value="InterPro"/>
</dbReference>
<keyword evidence="4" id="KW-0762">Sugar transport</keyword>
<proteinExistence type="inferred from homology"/>
<feature type="transmembrane region" description="Helical" evidence="9">
    <location>
        <begin position="277"/>
        <end position="304"/>
    </location>
</feature>
<evidence type="ECO:0000256" key="6">
    <source>
        <dbReference type="ARBA" id="ARBA00022847"/>
    </source>
</evidence>
<dbReference type="RefSeq" id="WP_149545935.1">
    <property type="nucleotide sequence ID" value="NZ_VTPS01000018.1"/>
</dbReference>
<name>A0A5D8QCL2_9THEO</name>
<evidence type="ECO:0000313" key="11">
    <source>
        <dbReference type="Proteomes" id="UP000322976"/>
    </source>
</evidence>
<feature type="transmembrane region" description="Helical" evidence="9">
    <location>
        <begin position="71"/>
        <end position="92"/>
    </location>
</feature>
<organism evidence="10 11">
    <name type="scientific">Calorimonas adulescens</name>
    <dbReference type="NCBI Taxonomy" id="2606906"/>
    <lineage>
        <taxon>Bacteria</taxon>
        <taxon>Bacillati</taxon>
        <taxon>Bacillota</taxon>
        <taxon>Clostridia</taxon>
        <taxon>Thermoanaerobacterales</taxon>
        <taxon>Thermoanaerobacteraceae</taxon>
        <taxon>Calorimonas</taxon>
    </lineage>
</organism>
<evidence type="ECO:0000256" key="4">
    <source>
        <dbReference type="ARBA" id="ARBA00022597"/>
    </source>
</evidence>
<evidence type="ECO:0000256" key="9">
    <source>
        <dbReference type="SAM" id="Phobius"/>
    </source>
</evidence>
<comment type="caution">
    <text evidence="10">The sequence shown here is derived from an EMBL/GenBank/DDBJ whole genome shotgun (WGS) entry which is preliminary data.</text>
</comment>
<keyword evidence="5 9" id="KW-0812">Transmembrane</keyword>
<keyword evidence="7 9" id="KW-1133">Transmembrane helix</keyword>
<evidence type="ECO:0000256" key="1">
    <source>
        <dbReference type="ARBA" id="ARBA00006430"/>
    </source>
</evidence>
<evidence type="ECO:0000256" key="5">
    <source>
        <dbReference type="ARBA" id="ARBA00022692"/>
    </source>
</evidence>
<dbReference type="GO" id="GO:0016020">
    <property type="term" value="C:membrane"/>
    <property type="evidence" value="ECO:0007669"/>
    <property type="project" value="InterPro"/>
</dbReference>
<reference evidence="10 11" key="1">
    <citation type="submission" date="2019-08" db="EMBL/GenBank/DDBJ databases">
        <title>Calorimonas adulescens gen. nov., sp. nov., an anaerobic thermophilic bacterium from Sakhalin hot spring.</title>
        <authorList>
            <person name="Khomyakova M.A."/>
            <person name="Merkel A.Y."/>
            <person name="Novikov A."/>
            <person name="Bonch-Osmolovskaya E.A."/>
            <person name="Slobodkin A.I."/>
        </authorList>
    </citation>
    <scope>NUCLEOTIDE SEQUENCE [LARGE SCALE GENOMIC DNA]</scope>
    <source>
        <strain evidence="10 11">A05MB</strain>
    </source>
</reference>
<evidence type="ECO:0000256" key="2">
    <source>
        <dbReference type="ARBA" id="ARBA00022448"/>
    </source>
</evidence>
<evidence type="ECO:0000256" key="8">
    <source>
        <dbReference type="ARBA" id="ARBA00023136"/>
    </source>
</evidence>
<comment type="similarity">
    <text evidence="1">Belongs to the KdgT transporter family.</text>
</comment>
<accession>A0A5D8QCL2</accession>
<keyword evidence="6" id="KW-0769">Symport</keyword>
<evidence type="ECO:0000256" key="3">
    <source>
        <dbReference type="ARBA" id="ARBA00022475"/>
    </source>
</evidence>
<feature type="transmembrane region" description="Helical" evidence="9">
    <location>
        <begin position="221"/>
        <end position="240"/>
    </location>
</feature>
<dbReference type="InterPro" id="IPR004684">
    <property type="entry name" value="2keto-3dGluconate_permease"/>
</dbReference>
<dbReference type="Proteomes" id="UP000322976">
    <property type="component" value="Unassembled WGS sequence"/>
</dbReference>
<dbReference type="EMBL" id="VTPS01000018">
    <property type="protein sequence ID" value="TZE81068.1"/>
    <property type="molecule type" value="Genomic_DNA"/>
</dbReference>